<dbReference type="Proteomes" id="UP000247810">
    <property type="component" value="Unassembled WGS sequence"/>
</dbReference>
<evidence type="ECO:0000256" key="1">
    <source>
        <dbReference type="ARBA" id="ARBA00022679"/>
    </source>
</evidence>
<keyword evidence="1 4" id="KW-0808">Transferase</keyword>
<protein>
    <submittedName>
        <fullName evidence="4">Acyl-CoA N-acyltransferase</fullName>
    </submittedName>
</protein>
<dbReference type="Pfam" id="PF00583">
    <property type="entry name" value="Acetyltransf_1"/>
    <property type="match status" value="1"/>
</dbReference>
<keyword evidence="5" id="KW-1185">Reference proteome</keyword>
<gene>
    <name evidence="4" type="ORF">BO71DRAFT_451337</name>
</gene>
<reference evidence="4 5" key="1">
    <citation type="submission" date="2018-02" db="EMBL/GenBank/DDBJ databases">
        <title>The genomes of Aspergillus section Nigri reveals drivers in fungal speciation.</title>
        <authorList>
            <consortium name="DOE Joint Genome Institute"/>
            <person name="Vesth T.C."/>
            <person name="Nybo J."/>
            <person name="Theobald S."/>
            <person name="Brandl J."/>
            <person name="Frisvad J.C."/>
            <person name="Nielsen K.F."/>
            <person name="Lyhne E.K."/>
            <person name="Kogle M.E."/>
            <person name="Kuo A."/>
            <person name="Riley R."/>
            <person name="Clum A."/>
            <person name="Nolan M."/>
            <person name="Lipzen A."/>
            <person name="Salamov A."/>
            <person name="Henrissat B."/>
            <person name="Wiebenga A."/>
            <person name="De vries R.P."/>
            <person name="Grigoriev I.V."/>
            <person name="Mortensen U.H."/>
            <person name="Andersen M.R."/>
            <person name="Baker S.E."/>
        </authorList>
    </citation>
    <scope>NUCLEOTIDE SEQUENCE [LARGE SCALE GENOMIC DNA]</scope>
    <source>
        <strain evidence="4 5">CBS 707.79</strain>
    </source>
</reference>
<dbReference type="PANTHER" id="PTHR43877">
    <property type="entry name" value="AMINOALKYLPHOSPHONATE N-ACETYLTRANSFERASE-RELATED-RELATED"/>
    <property type="match status" value="1"/>
</dbReference>
<evidence type="ECO:0000313" key="4">
    <source>
        <dbReference type="EMBL" id="PYH92529.1"/>
    </source>
</evidence>
<keyword evidence="2 4" id="KW-0012">Acyltransferase</keyword>
<accession>A0A319D5Q0</accession>
<proteinExistence type="predicted"/>
<dbReference type="PANTHER" id="PTHR43877:SF2">
    <property type="entry name" value="AMINOALKYLPHOSPHONATE N-ACETYLTRANSFERASE-RELATED"/>
    <property type="match status" value="1"/>
</dbReference>
<dbReference type="OrthoDB" id="329272at2759"/>
<name>A0A319D5Q0_9EURO</name>
<dbReference type="EMBL" id="KZ825914">
    <property type="protein sequence ID" value="PYH92529.1"/>
    <property type="molecule type" value="Genomic_DNA"/>
</dbReference>
<dbReference type="InterPro" id="IPR050832">
    <property type="entry name" value="Bact_Acetyltransf"/>
</dbReference>
<dbReference type="VEuPathDB" id="FungiDB:BO71DRAFT_451337"/>
<evidence type="ECO:0000259" key="3">
    <source>
        <dbReference type="PROSITE" id="PS51186"/>
    </source>
</evidence>
<feature type="domain" description="N-acetyltransferase" evidence="3">
    <location>
        <begin position="3"/>
        <end position="150"/>
    </location>
</feature>
<organism evidence="4 5">
    <name type="scientific">Aspergillus ellipticus CBS 707.79</name>
    <dbReference type="NCBI Taxonomy" id="1448320"/>
    <lineage>
        <taxon>Eukaryota</taxon>
        <taxon>Fungi</taxon>
        <taxon>Dikarya</taxon>
        <taxon>Ascomycota</taxon>
        <taxon>Pezizomycotina</taxon>
        <taxon>Eurotiomycetes</taxon>
        <taxon>Eurotiomycetidae</taxon>
        <taxon>Eurotiales</taxon>
        <taxon>Aspergillaceae</taxon>
        <taxon>Aspergillus</taxon>
        <taxon>Aspergillus subgen. Circumdati</taxon>
    </lineage>
</organism>
<evidence type="ECO:0000256" key="2">
    <source>
        <dbReference type="ARBA" id="ARBA00023315"/>
    </source>
</evidence>
<dbReference type="PROSITE" id="PS51186">
    <property type="entry name" value="GNAT"/>
    <property type="match status" value="1"/>
</dbReference>
<dbReference type="InterPro" id="IPR016181">
    <property type="entry name" value="Acyl_CoA_acyltransferase"/>
</dbReference>
<dbReference type="InterPro" id="IPR000182">
    <property type="entry name" value="GNAT_dom"/>
</dbReference>
<dbReference type="GO" id="GO:0016747">
    <property type="term" value="F:acyltransferase activity, transferring groups other than amino-acyl groups"/>
    <property type="evidence" value="ECO:0007669"/>
    <property type="project" value="InterPro"/>
</dbReference>
<dbReference type="Gene3D" id="3.40.630.30">
    <property type="match status" value="1"/>
</dbReference>
<sequence>MTPSLRLATPHDQQIIEQILRDAFSRYIVRMGRKPQPMLDDYSDPIKDNKVYVVERDGTVQGTVMLATDHEAMHLEILAVAPSAQGSGLGRMLVEFVDDSARKAGYHTVKLHTNVTMVENIAMYSRVGYVETHRIEENGFNRVYMAKNLG</sequence>
<dbReference type="SUPFAM" id="SSF55729">
    <property type="entry name" value="Acyl-CoA N-acyltransferases (Nat)"/>
    <property type="match status" value="1"/>
</dbReference>
<dbReference type="AlphaFoldDB" id="A0A319D5Q0"/>
<dbReference type="CDD" id="cd04301">
    <property type="entry name" value="NAT_SF"/>
    <property type="match status" value="1"/>
</dbReference>
<evidence type="ECO:0000313" key="5">
    <source>
        <dbReference type="Proteomes" id="UP000247810"/>
    </source>
</evidence>